<evidence type="ECO:0000256" key="2">
    <source>
        <dbReference type="ARBA" id="ARBA00022490"/>
    </source>
</evidence>
<evidence type="ECO:0000256" key="6">
    <source>
        <dbReference type="PROSITE-ProRule" id="PRU00283"/>
    </source>
</evidence>
<sequence>MLKDTQGQTAAVQVALRIRPLTERDRAQPRFANSSSSDVLRAQENHVQIVSQNKYFTYDHVFGTDTQQGDIFARLGEKPVQKFVEGYNVTMLAYGQTSSGKTYTMGTAQHTGATDPEEDGIVPRAMALLFDILNQQQQSELSSSGSPASSVNGKSNLRPLSHIHHSTQQQKSVYRYSVKVSFVEIYNEELIDLLNSAHPSEKPPVTIREDTKGHIYWTGVKEVTVHSTDDVLHFLQQGTENRATGSTDMNEKSSRSHAIFSVTLKQERWVPASPQSSRAASPVTSKLQQSKQQQRLSTTARSNATPSAEDGDWIITSSKFHFVDLAGSERLKRTAAEGDRRKEGININAGLLALGNVISALGDPSKKSTHVPYRDSKLTRLLQDSLGGSAMTLMIACVSPAESNLSETLNTLQYANRARNIKNKMEKNEMEEWMTTDNVDMLRTTISKLKNELRTIKSAPATNSANSRMQPQSLEFDDFSSTGSPIANPDFDDLYHEQHVMIADLQQQVEELQGAAEYIKERNIMVEQELFQLHQERTHPADQDFQHLVEPVIEEYEKSISGLESQLAMIRAALSHSDQGFEEQQSKIEQLEIVIDSQEKTINELRRRVGKLLERRLKDETYITELEKKLMVAVEETVHDREMLSELRGKILKLKVVDENTEQYIHDLEGRLTASEAERTELKEKLSQLMISTKEESAENKEEKVMVDQEYQKEIQDLKQKHEASEKERQKLQTQVEQLLLASVENEAKETSIVAKTISTSDESYEKDKRIAELESNLAMLQHDHQDTLKELDEVLMRYQEALESSNPATEQEVQLLRESIQHLEHELDMSTKREMIFRQMSEEHSESAQVEQTLQKLEVSHDNLSVADLSMASDHHALAQQQQMDNEFVLHSLGALQQKYQQLKADVQLQNIRVHDEDDMPQETMLEIHSQYETQMLQYKRELKNLTRVLKDIKRVKAAEIKSSQASATSNPEHKMLMKSIQGLDKQLTEQYDKIKLEAKRFSNDVLDMIALNSGLENELGVLKSRESDPVNNTDSFSSPNQVERNTNSSVYSDNSSLPPSPRTRNSLIRPPTHFSNGSNSNRSSIVNLSNNTASEDTNAFNNNNGDLLPSPSSADLIAQYEKNRHALLTRLSIAKQDLKAHQLVIFALEHKFKTSEIALHTCKKRIEGTSSTVTDIEIEELMSKMDAMKIQLESTEKQEKKSLLNTQS</sequence>
<dbReference type="AlphaFoldDB" id="A0A8H4EZV2"/>
<comment type="subcellular location">
    <subcellularLocation>
        <location evidence="1">Cytoplasm</location>
    </subcellularLocation>
</comment>
<evidence type="ECO:0000313" key="11">
    <source>
        <dbReference type="Proteomes" id="UP000469890"/>
    </source>
</evidence>
<dbReference type="InterPro" id="IPR027640">
    <property type="entry name" value="Kinesin-like_fam"/>
</dbReference>
<dbReference type="PROSITE" id="PS00411">
    <property type="entry name" value="KINESIN_MOTOR_1"/>
    <property type="match status" value="1"/>
</dbReference>
<dbReference type="GO" id="GO:0005875">
    <property type="term" value="C:microtubule associated complex"/>
    <property type="evidence" value="ECO:0007669"/>
    <property type="project" value="TreeGrafter"/>
</dbReference>
<feature type="region of interest" description="Disordered" evidence="8">
    <location>
        <begin position="269"/>
        <end position="310"/>
    </location>
</feature>
<dbReference type="GO" id="GO:0007052">
    <property type="term" value="P:mitotic spindle organization"/>
    <property type="evidence" value="ECO:0007669"/>
    <property type="project" value="TreeGrafter"/>
</dbReference>
<dbReference type="GO" id="GO:0003777">
    <property type="term" value="F:microtubule motor activity"/>
    <property type="evidence" value="ECO:0007669"/>
    <property type="project" value="InterPro"/>
</dbReference>
<feature type="compositionally biased region" description="Polar residues" evidence="8">
    <location>
        <begin position="1031"/>
        <end position="1068"/>
    </location>
</feature>
<dbReference type="CDD" id="cd01372">
    <property type="entry name" value="KISc_KIF4"/>
    <property type="match status" value="1"/>
</dbReference>
<dbReference type="Pfam" id="PF00225">
    <property type="entry name" value="Kinesin"/>
    <property type="match status" value="1"/>
</dbReference>
<feature type="domain" description="Kinesin motor" evidence="9">
    <location>
        <begin position="11"/>
        <end position="421"/>
    </location>
</feature>
<dbReference type="GO" id="GO:0016787">
    <property type="term" value="F:hydrolase activity"/>
    <property type="evidence" value="ECO:0007669"/>
    <property type="project" value="UniProtKB-KW"/>
</dbReference>
<dbReference type="GO" id="GO:0005524">
    <property type="term" value="F:ATP binding"/>
    <property type="evidence" value="ECO:0007669"/>
    <property type="project" value="UniProtKB-UniRule"/>
</dbReference>
<feature type="coiled-coil region" evidence="7">
    <location>
        <begin position="771"/>
        <end position="834"/>
    </location>
</feature>
<dbReference type="SUPFAM" id="SSF52540">
    <property type="entry name" value="P-loop containing nucleoside triphosphate hydrolases"/>
    <property type="match status" value="1"/>
</dbReference>
<evidence type="ECO:0000256" key="4">
    <source>
        <dbReference type="ARBA" id="ARBA00022840"/>
    </source>
</evidence>
<dbReference type="PRINTS" id="PR00380">
    <property type="entry name" value="KINESINHEAVY"/>
</dbReference>
<dbReference type="InterPro" id="IPR036961">
    <property type="entry name" value="Kinesin_motor_dom_sf"/>
</dbReference>
<evidence type="ECO:0000256" key="5">
    <source>
        <dbReference type="ARBA" id="ARBA00023054"/>
    </source>
</evidence>
<keyword evidence="3 6" id="KW-0547">Nucleotide-binding</keyword>
<feature type="coiled-coil region" evidence="7">
    <location>
        <begin position="553"/>
        <end position="615"/>
    </location>
</feature>
<dbReference type="Gene3D" id="3.40.850.10">
    <property type="entry name" value="Kinesin motor domain"/>
    <property type="match status" value="1"/>
</dbReference>
<feature type="compositionally biased region" description="Low complexity" evidence="8">
    <location>
        <begin position="271"/>
        <end position="299"/>
    </location>
</feature>
<feature type="coiled-coil region" evidence="7">
    <location>
        <begin position="665"/>
        <end position="742"/>
    </location>
</feature>
<dbReference type="EMBL" id="JAAECE010000006">
    <property type="protein sequence ID" value="KAF1799834.1"/>
    <property type="molecule type" value="Genomic_DNA"/>
</dbReference>
<evidence type="ECO:0000259" key="9">
    <source>
        <dbReference type="PROSITE" id="PS50067"/>
    </source>
</evidence>
<feature type="compositionally biased region" description="Polar residues" evidence="8">
    <location>
        <begin position="1075"/>
        <end position="1088"/>
    </location>
</feature>
<keyword evidence="6" id="KW-0505">Motor protein</keyword>
<evidence type="ECO:0000313" key="10">
    <source>
        <dbReference type="EMBL" id="KAF1799834.1"/>
    </source>
</evidence>
<accession>A0A8H4EZV2</accession>
<keyword evidence="10" id="KW-0378">Hydrolase</keyword>
<dbReference type="GO" id="GO:0051231">
    <property type="term" value="P:spindle elongation"/>
    <property type="evidence" value="ECO:0007669"/>
    <property type="project" value="TreeGrafter"/>
</dbReference>
<dbReference type="InterPro" id="IPR019821">
    <property type="entry name" value="Kinesin_motor_CS"/>
</dbReference>
<keyword evidence="4 6" id="KW-0067">ATP-binding</keyword>
<organism evidence="10 11">
    <name type="scientific">Mucor circinelloides f. lusitanicus</name>
    <name type="common">Mucor racemosus var. lusitanicus</name>
    <dbReference type="NCBI Taxonomy" id="29924"/>
    <lineage>
        <taxon>Eukaryota</taxon>
        <taxon>Fungi</taxon>
        <taxon>Fungi incertae sedis</taxon>
        <taxon>Mucoromycota</taxon>
        <taxon>Mucoromycotina</taxon>
        <taxon>Mucoromycetes</taxon>
        <taxon>Mucorales</taxon>
        <taxon>Mucorineae</taxon>
        <taxon>Mucoraceae</taxon>
        <taxon>Mucor</taxon>
    </lineage>
</organism>
<dbReference type="GO" id="GO:0007018">
    <property type="term" value="P:microtubule-based movement"/>
    <property type="evidence" value="ECO:0007669"/>
    <property type="project" value="InterPro"/>
</dbReference>
<dbReference type="GO" id="GO:0008017">
    <property type="term" value="F:microtubule binding"/>
    <property type="evidence" value="ECO:0007669"/>
    <property type="project" value="InterPro"/>
</dbReference>
<feature type="binding site" evidence="6">
    <location>
        <begin position="95"/>
        <end position="102"/>
    </location>
    <ligand>
        <name>ATP</name>
        <dbReference type="ChEBI" id="CHEBI:30616"/>
    </ligand>
</feature>
<keyword evidence="2" id="KW-0963">Cytoplasm</keyword>
<comment type="similarity">
    <text evidence="6">Belongs to the TRAFAC class myosin-kinesin ATPase superfamily. Kinesin family.</text>
</comment>
<gene>
    <name evidence="10" type="ORF">FB192DRAFT_1140319</name>
</gene>
<proteinExistence type="inferred from homology"/>
<dbReference type="SMART" id="SM00129">
    <property type="entry name" value="KISc"/>
    <property type="match status" value="1"/>
</dbReference>
<dbReference type="InterPro" id="IPR001752">
    <property type="entry name" value="Kinesin_motor_dom"/>
</dbReference>
<dbReference type="PANTHER" id="PTHR47969:SF15">
    <property type="entry name" value="CHROMOSOME-ASSOCIATED KINESIN KIF4A-RELATED"/>
    <property type="match status" value="1"/>
</dbReference>
<dbReference type="InterPro" id="IPR027417">
    <property type="entry name" value="P-loop_NTPase"/>
</dbReference>
<evidence type="ECO:0000256" key="7">
    <source>
        <dbReference type="SAM" id="Coils"/>
    </source>
</evidence>
<protein>
    <submittedName>
        <fullName evidence="10">P-loop containing nucleoside triphosphate hydrolase protein</fullName>
    </submittedName>
</protein>
<evidence type="ECO:0000256" key="1">
    <source>
        <dbReference type="ARBA" id="ARBA00004496"/>
    </source>
</evidence>
<comment type="caution">
    <text evidence="10">The sequence shown here is derived from an EMBL/GenBank/DDBJ whole genome shotgun (WGS) entry which is preliminary data.</text>
</comment>
<evidence type="ECO:0000256" key="3">
    <source>
        <dbReference type="ARBA" id="ARBA00022741"/>
    </source>
</evidence>
<feature type="region of interest" description="Disordered" evidence="8">
    <location>
        <begin position="1025"/>
        <end position="1088"/>
    </location>
</feature>
<feature type="coiled-coil region" evidence="7">
    <location>
        <begin position="894"/>
        <end position="957"/>
    </location>
</feature>
<dbReference type="Proteomes" id="UP000469890">
    <property type="component" value="Unassembled WGS sequence"/>
</dbReference>
<reference evidence="10 11" key="1">
    <citation type="submission" date="2019-09" db="EMBL/GenBank/DDBJ databases">
        <authorList>
            <consortium name="DOE Joint Genome Institute"/>
            <person name="Mondo S.J."/>
            <person name="Navarro-Mendoza M.I."/>
            <person name="Perez-Arques C."/>
            <person name="Panchal S."/>
            <person name="Nicolas F.E."/>
            <person name="Ganguly P."/>
            <person name="Pangilinan J."/>
            <person name="Grigoriev I."/>
            <person name="Heitman J."/>
            <person name="Sanya K."/>
            <person name="Garre V."/>
        </authorList>
    </citation>
    <scope>NUCLEOTIDE SEQUENCE [LARGE SCALE GENOMIC DNA]</scope>
    <source>
        <strain evidence="10 11">MU402</strain>
    </source>
</reference>
<evidence type="ECO:0000256" key="8">
    <source>
        <dbReference type="SAM" id="MobiDB-lite"/>
    </source>
</evidence>
<dbReference type="PANTHER" id="PTHR47969">
    <property type="entry name" value="CHROMOSOME-ASSOCIATED KINESIN KIF4A-RELATED"/>
    <property type="match status" value="1"/>
</dbReference>
<keyword evidence="5 7" id="KW-0175">Coiled coil</keyword>
<dbReference type="PROSITE" id="PS50067">
    <property type="entry name" value="KINESIN_MOTOR_2"/>
    <property type="match status" value="1"/>
</dbReference>
<dbReference type="GO" id="GO:0005737">
    <property type="term" value="C:cytoplasm"/>
    <property type="evidence" value="ECO:0007669"/>
    <property type="project" value="UniProtKB-SubCell"/>
</dbReference>
<name>A0A8H4EZV2_MUCCL</name>